<dbReference type="Gene3D" id="1.20.1740.10">
    <property type="entry name" value="Amino acid/polyamine transporter I"/>
    <property type="match status" value="1"/>
</dbReference>
<dbReference type="RefSeq" id="WP_232189087.1">
    <property type="nucleotide sequence ID" value="NZ_JAIOAP010000017.1"/>
</dbReference>
<dbReference type="NCBIfam" id="TIGR00912">
    <property type="entry name" value="2A0309"/>
    <property type="match status" value="1"/>
</dbReference>
<evidence type="ECO:0000256" key="3">
    <source>
        <dbReference type="ARBA" id="ARBA00022448"/>
    </source>
</evidence>
<evidence type="ECO:0000313" key="10">
    <source>
        <dbReference type="Proteomes" id="UP001493487"/>
    </source>
</evidence>
<feature type="transmembrane region" description="Helical" evidence="8">
    <location>
        <begin position="337"/>
        <end position="358"/>
    </location>
</feature>
<keyword evidence="5 8" id="KW-0812">Transmembrane</keyword>
<comment type="subcellular location">
    <subcellularLocation>
        <location evidence="1">Membrane</location>
        <topology evidence="1">Multi-pass membrane protein</topology>
    </subcellularLocation>
</comment>
<evidence type="ECO:0000256" key="6">
    <source>
        <dbReference type="ARBA" id="ARBA00022989"/>
    </source>
</evidence>
<feature type="transmembrane region" description="Helical" evidence="8">
    <location>
        <begin position="270"/>
        <end position="294"/>
    </location>
</feature>
<dbReference type="EMBL" id="JASKHM010000018">
    <property type="protein sequence ID" value="MEQ4485925.1"/>
    <property type="molecule type" value="Genomic_DNA"/>
</dbReference>
<evidence type="ECO:0000256" key="4">
    <source>
        <dbReference type="ARBA" id="ARBA00022544"/>
    </source>
</evidence>
<sequence length="366" mass="42622">MKKYALNEITFMQFIFLIHGIQVGTGIMSLPKDLAEKSGTDGWMSLIIGWFINIIASYVMIQIFKRFPNDTLYDLLNRLFGKWLSLFISIPVTLYFICAVWLILIRAMLYIKAWFLPQTPDYIVVFLFTIPTFMLARNGLRIMGRYCELVFYLTAWMPFILLLVLGDSHWIHLLPLFKEGMMPVVKGLESTIYSIAGLEITMIVYPFLKNKQSAMLGIVIANSITILAYIYVTIICFAFFSPDEITGYNQPLLSLLKVIEFRFLERFDMIFLAIYLFIVSTSWIPYMFFAAFSVSQLMRKQDHTPYVAVLLVLIIAIVFVIHPSWNQADMWSKRVSIYNIGITFVLPLLLWVYIQFYVRVHKGELH</sequence>
<dbReference type="PANTHER" id="PTHR34975">
    <property type="entry name" value="SPORE GERMINATION PROTEIN A2"/>
    <property type="match status" value="1"/>
</dbReference>
<keyword evidence="6 8" id="KW-1133">Transmembrane helix</keyword>
<dbReference type="PANTHER" id="PTHR34975:SF2">
    <property type="entry name" value="SPORE GERMINATION PROTEIN A2"/>
    <property type="match status" value="1"/>
</dbReference>
<feature type="transmembrane region" description="Helical" evidence="8">
    <location>
        <begin position="42"/>
        <end position="64"/>
    </location>
</feature>
<keyword evidence="3" id="KW-0813">Transport</keyword>
<evidence type="ECO:0000256" key="7">
    <source>
        <dbReference type="ARBA" id="ARBA00023136"/>
    </source>
</evidence>
<feature type="transmembrane region" description="Helical" evidence="8">
    <location>
        <begin position="84"/>
        <end position="110"/>
    </location>
</feature>
<dbReference type="Proteomes" id="UP001493487">
    <property type="component" value="Unassembled WGS sequence"/>
</dbReference>
<gene>
    <name evidence="9" type="ORF">QJS35_26455</name>
</gene>
<keyword evidence="4" id="KW-0309">Germination</keyword>
<accession>A0ABV1L0N8</accession>
<keyword evidence="10" id="KW-1185">Reference proteome</keyword>
<keyword evidence="7 8" id="KW-0472">Membrane</keyword>
<reference evidence="9 10" key="1">
    <citation type="journal article" date="2023" name="Genome Announc.">
        <title>Pan-Genome Analyses of the Genus Cohnella and Proposal of the Novel Species Cohnella silvisoli sp. nov., Isolated from Forest Soil.</title>
        <authorList>
            <person name="Wang C."/>
            <person name="Mao L."/>
            <person name="Bao G."/>
            <person name="Zhu H."/>
        </authorList>
    </citation>
    <scope>NUCLEOTIDE SEQUENCE [LARGE SCALE GENOMIC DNA]</scope>
    <source>
        <strain evidence="9 10">NL03-T5-1</strain>
    </source>
</reference>
<organism evidence="9 10">
    <name type="scientific">Cohnella silvisoli</name>
    <dbReference type="NCBI Taxonomy" id="2873699"/>
    <lineage>
        <taxon>Bacteria</taxon>
        <taxon>Bacillati</taxon>
        <taxon>Bacillota</taxon>
        <taxon>Bacilli</taxon>
        <taxon>Bacillales</taxon>
        <taxon>Paenibacillaceae</taxon>
        <taxon>Cohnella</taxon>
    </lineage>
</organism>
<feature type="transmembrane region" description="Helical" evidence="8">
    <location>
        <begin position="215"/>
        <end position="240"/>
    </location>
</feature>
<feature type="transmembrane region" description="Helical" evidence="8">
    <location>
        <begin position="12"/>
        <end position="30"/>
    </location>
</feature>
<proteinExistence type="inferred from homology"/>
<comment type="similarity">
    <text evidence="2">Belongs to the amino acid-polyamine-organocation (APC) superfamily. Spore germination protein (SGP) (TC 2.A.3.9) family.</text>
</comment>
<evidence type="ECO:0000256" key="2">
    <source>
        <dbReference type="ARBA" id="ARBA00007998"/>
    </source>
</evidence>
<evidence type="ECO:0000256" key="8">
    <source>
        <dbReference type="SAM" id="Phobius"/>
    </source>
</evidence>
<dbReference type="Pfam" id="PF03845">
    <property type="entry name" value="Spore_permease"/>
    <property type="match status" value="1"/>
</dbReference>
<feature type="transmembrane region" description="Helical" evidence="8">
    <location>
        <begin position="122"/>
        <end position="140"/>
    </location>
</feature>
<evidence type="ECO:0000256" key="1">
    <source>
        <dbReference type="ARBA" id="ARBA00004141"/>
    </source>
</evidence>
<evidence type="ECO:0000256" key="5">
    <source>
        <dbReference type="ARBA" id="ARBA00022692"/>
    </source>
</evidence>
<evidence type="ECO:0000313" key="9">
    <source>
        <dbReference type="EMBL" id="MEQ4485925.1"/>
    </source>
</evidence>
<feature type="transmembrane region" description="Helical" evidence="8">
    <location>
        <begin position="191"/>
        <end position="208"/>
    </location>
</feature>
<comment type="caution">
    <text evidence="9">The sequence shown here is derived from an EMBL/GenBank/DDBJ whole genome shotgun (WGS) entry which is preliminary data.</text>
</comment>
<dbReference type="InterPro" id="IPR004761">
    <property type="entry name" value="Spore_GerAB"/>
</dbReference>
<feature type="transmembrane region" description="Helical" evidence="8">
    <location>
        <begin position="149"/>
        <end position="171"/>
    </location>
</feature>
<feature type="transmembrane region" description="Helical" evidence="8">
    <location>
        <begin position="306"/>
        <end position="325"/>
    </location>
</feature>
<protein>
    <submittedName>
        <fullName evidence="9">Endospore germination permease</fullName>
    </submittedName>
</protein>
<name>A0ABV1L0N8_9BACL</name>